<dbReference type="AlphaFoldDB" id="A0A438AJX5"/>
<keyword evidence="2" id="KW-0012">Acyltransferase</keyword>
<dbReference type="SUPFAM" id="SSF55729">
    <property type="entry name" value="Acyl-CoA N-acyltransferases (Nat)"/>
    <property type="match status" value="1"/>
</dbReference>
<evidence type="ECO:0000256" key="2">
    <source>
        <dbReference type="ARBA" id="ARBA00023315"/>
    </source>
</evidence>
<evidence type="ECO:0000256" key="1">
    <source>
        <dbReference type="ARBA" id="ARBA00022679"/>
    </source>
</evidence>
<dbReference type="EMBL" id="RQXX01000002">
    <property type="protein sequence ID" value="RVV99101.1"/>
    <property type="molecule type" value="Genomic_DNA"/>
</dbReference>
<dbReference type="Proteomes" id="UP000285908">
    <property type="component" value="Unassembled WGS sequence"/>
</dbReference>
<dbReference type="GO" id="GO:0016747">
    <property type="term" value="F:acyltransferase activity, transferring groups other than amino-acyl groups"/>
    <property type="evidence" value="ECO:0007669"/>
    <property type="project" value="InterPro"/>
</dbReference>
<dbReference type="InterPro" id="IPR000182">
    <property type="entry name" value="GNAT_dom"/>
</dbReference>
<name>A0A438AJX5_9RHOB</name>
<sequence>MDSDVQIARLVAADLALFQAIRLESLRRAPADFANTEADWTALSRDDWLARLKTPVFAALRGGDPVGVMGLLPQTGEKRAHRAKLVMVYLRDTERGRGLADALLARVMEFAADTGIRQLELSVNATNARAVRFYERHGFATVGRIPRALIDAGRDVDELIMIRAAP</sequence>
<protein>
    <submittedName>
        <fullName evidence="4">GNAT family N-acetyltransferase</fullName>
    </submittedName>
</protein>
<dbReference type="PROSITE" id="PS51186">
    <property type="entry name" value="GNAT"/>
    <property type="match status" value="1"/>
</dbReference>
<keyword evidence="1 4" id="KW-0808">Transferase</keyword>
<dbReference type="PANTHER" id="PTHR43877:SF2">
    <property type="entry name" value="AMINOALKYLPHOSPHONATE N-ACETYLTRANSFERASE-RELATED"/>
    <property type="match status" value="1"/>
</dbReference>
<reference evidence="4 5" key="1">
    <citation type="submission" date="2018-11" db="EMBL/GenBank/DDBJ databases">
        <title>Mesobaculum littorinae gen. nov., sp. nov., isolated from Littorina scabra that represents a novel genus of the order Rhodobacteraceae.</title>
        <authorList>
            <person name="Li F."/>
        </authorList>
    </citation>
    <scope>NUCLEOTIDE SEQUENCE [LARGE SCALE GENOMIC DNA]</scope>
    <source>
        <strain evidence="4 5">M0103</strain>
    </source>
</reference>
<evidence type="ECO:0000313" key="4">
    <source>
        <dbReference type="EMBL" id="RVV99101.1"/>
    </source>
</evidence>
<comment type="caution">
    <text evidence="4">The sequence shown here is derived from an EMBL/GenBank/DDBJ whole genome shotgun (WGS) entry which is preliminary data.</text>
</comment>
<dbReference type="OrthoDB" id="6172743at2"/>
<dbReference type="PANTHER" id="PTHR43877">
    <property type="entry name" value="AMINOALKYLPHOSPHONATE N-ACETYLTRANSFERASE-RELATED-RELATED"/>
    <property type="match status" value="1"/>
</dbReference>
<evidence type="ECO:0000259" key="3">
    <source>
        <dbReference type="PROSITE" id="PS51186"/>
    </source>
</evidence>
<proteinExistence type="predicted"/>
<dbReference type="Gene3D" id="3.40.630.30">
    <property type="match status" value="1"/>
</dbReference>
<evidence type="ECO:0000313" key="5">
    <source>
        <dbReference type="Proteomes" id="UP000285908"/>
    </source>
</evidence>
<dbReference type="Pfam" id="PF00583">
    <property type="entry name" value="Acetyltransf_1"/>
    <property type="match status" value="1"/>
</dbReference>
<gene>
    <name evidence="4" type="ORF">EKE94_08505</name>
</gene>
<dbReference type="InterPro" id="IPR050832">
    <property type="entry name" value="Bact_Acetyltransf"/>
</dbReference>
<dbReference type="CDD" id="cd04301">
    <property type="entry name" value="NAT_SF"/>
    <property type="match status" value="1"/>
</dbReference>
<dbReference type="InterPro" id="IPR016181">
    <property type="entry name" value="Acyl_CoA_acyltransferase"/>
</dbReference>
<keyword evidence="5" id="KW-1185">Reference proteome</keyword>
<organism evidence="4 5">
    <name type="scientific">Mesobaculum littorinae</name>
    <dbReference type="NCBI Taxonomy" id="2486419"/>
    <lineage>
        <taxon>Bacteria</taxon>
        <taxon>Pseudomonadati</taxon>
        <taxon>Pseudomonadota</taxon>
        <taxon>Alphaproteobacteria</taxon>
        <taxon>Rhodobacterales</taxon>
        <taxon>Roseobacteraceae</taxon>
        <taxon>Mesobaculum</taxon>
    </lineage>
</organism>
<feature type="domain" description="N-acetyltransferase" evidence="3">
    <location>
        <begin position="5"/>
        <end position="166"/>
    </location>
</feature>
<accession>A0A438AJX5</accession>